<evidence type="ECO:0000313" key="2">
    <source>
        <dbReference type="Proteomes" id="UP000076643"/>
    </source>
</evidence>
<dbReference type="AlphaFoldDB" id="A0A161ZUN3"/>
<comment type="caution">
    <text evidence="1">The sequence shown here is derived from an EMBL/GenBank/DDBJ whole genome shotgun (WGS) entry which is preliminary data.</text>
</comment>
<evidence type="ECO:0000313" key="1">
    <source>
        <dbReference type="EMBL" id="KZN33234.1"/>
    </source>
</evidence>
<evidence type="ECO:0008006" key="3">
    <source>
        <dbReference type="Google" id="ProtNLM"/>
    </source>
</evidence>
<dbReference type="Pfam" id="PF11215">
    <property type="entry name" value="DUF3010"/>
    <property type="match status" value="1"/>
</dbReference>
<keyword evidence="2" id="KW-1185">Reference proteome</keyword>
<sequence>MIAAISYKLGNTMRTLGVEITGSEAMLCLLTKENDVFDIRDIRQTRFTLPNIGQDQEAMRKFHFDLSKLVEDYQIDTIAIRQRAHKGKFAGSAAGFKMEAAFQLIDNAEVHLLNATEVKEQIKRNPVPVDYADTGLRKYQEQAFTNAYVLIMRKTYGHDVEEQA</sequence>
<dbReference type="EMBL" id="AUYB01000125">
    <property type="protein sequence ID" value="KZN33234.1"/>
    <property type="molecule type" value="Genomic_DNA"/>
</dbReference>
<dbReference type="Proteomes" id="UP000076643">
    <property type="component" value="Unassembled WGS sequence"/>
</dbReference>
<proteinExistence type="predicted"/>
<dbReference type="PATRIC" id="fig|1365250.3.peg.3861"/>
<dbReference type="InterPro" id="IPR021378">
    <property type="entry name" value="DUF3010"/>
</dbReference>
<protein>
    <recommendedName>
        <fullName evidence="3">DUF3010 domain-containing protein</fullName>
    </recommendedName>
</protein>
<reference evidence="1 2" key="1">
    <citation type="submission" date="2013-07" db="EMBL/GenBank/DDBJ databases">
        <title>Comparative Genomic and Metabolomic Analysis of Twelve Strains of Pseudoalteromonas luteoviolacea.</title>
        <authorList>
            <person name="Vynne N.G."/>
            <person name="Mansson M."/>
            <person name="Gram L."/>
        </authorList>
    </citation>
    <scope>NUCLEOTIDE SEQUENCE [LARGE SCALE GENOMIC DNA]</scope>
    <source>
        <strain evidence="1 2">DSM 6061</strain>
    </source>
</reference>
<accession>A0A161ZUN3</accession>
<gene>
    <name evidence="1" type="ORF">N475_03845</name>
</gene>
<dbReference type="STRING" id="43657.S4054249_11420"/>
<name>A0A161ZUN3_9GAMM</name>
<organism evidence="1 2">
    <name type="scientific">Pseudoalteromonas luteoviolacea DSM 6061</name>
    <dbReference type="NCBI Taxonomy" id="1365250"/>
    <lineage>
        <taxon>Bacteria</taxon>
        <taxon>Pseudomonadati</taxon>
        <taxon>Pseudomonadota</taxon>
        <taxon>Gammaproteobacteria</taxon>
        <taxon>Alteromonadales</taxon>
        <taxon>Pseudoalteromonadaceae</taxon>
        <taxon>Pseudoalteromonas</taxon>
    </lineage>
</organism>